<organism evidence="3 4">
    <name type="scientific">Sphingobacterium alkalisoli</name>
    <dbReference type="NCBI Taxonomy" id="1874115"/>
    <lineage>
        <taxon>Bacteria</taxon>
        <taxon>Pseudomonadati</taxon>
        <taxon>Bacteroidota</taxon>
        <taxon>Sphingobacteriia</taxon>
        <taxon>Sphingobacteriales</taxon>
        <taxon>Sphingobacteriaceae</taxon>
        <taxon>Sphingobacterium</taxon>
    </lineage>
</organism>
<protein>
    <submittedName>
        <fullName evidence="3">TolC family protein</fullName>
    </submittedName>
</protein>
<dbReference type="InterPro" id="IPR010131">
    <property type="entry name" value="MdtP/NodT-like"/>
</dbReference>
<dbReference type="OrthoDB" id="9791261at2"/>
<sequence>MVYKYIATFCTLLLCSILYAQDGPTPKSLTAKDLETQFLQCNYEILIAKYGIDRADAEIMQQRLFPNPNLAISEVNLWVNRKHEQLAPLFGKYGTGQQFSAELDQLIETAGKRKKRIRVAQLEKNNALLDLEETFLNLRFDLRTTFVSLQKVTIEVQEVTAMVDQLTRLSTQYERHANLQSINKADFFRIRSAAIAWKEELISLQTEQLTLLNHLRRYTQKSQLHLEDLELSPPEENMLTKRIPANLKELAYETHIALKRVKNNQFLADSELMLEKANRIPDINAHIMYDRGGNIMQDFVAVGISMDLPLFNKNQGHIRSAKIRIQQEQERRTGLELELEQALTRLISQLDLYESTLEEQDIHHTGNFRQILQNYEKNLHAQQVTLLEFIDFSESYINARKAYLNLQEKYHQTFEELQYTIGKDL</sequence>
<proteinExistence type="predicted"/>
<evidence type="ECO:0000256" key="2">
    <source>
        <dbReference type="SAM" id="SignalP"/>
    </source>
</evidence>
<comment type="caution">
    <text evidence="3">The sequence shown here is derived from an EMBL/GenBank/DDBJ whole genome shotgun (WGS) entry which is preliminary data.</text>
</comment>
<reference evidence="3 4" key="1">
    <citation type="submission" date="2019-04" db="EMBL/GenBank/DDBJ databases">
        <title>Sphingobacterium olei sp. nov., isolated from oil-contaminated soil.</title>
        <authorList>
            <person name="Liu B."/>
        </authorList>
    </citation>
    <scope>NUCLEOTIDE SEQUENCE [LARGE SCALE GENOMIC DNA]</scope>
    <source>
        <strain evidence="3 4">Y3L14</strain>
    </source>
</reference>
<evidence type="ECO:0000313" key="3">
    <source>
        <dbReference type="EMBL" id="TJY64586.1"/>
    </source>
</evidence>
<feature type="signal peptide" evidence="2">
    <location>
        <begin position="1"/>
        <end position="20"/>
    </location>
</feature>
<keyword evidence="2" id="KW-0732">Signal</keyword>
<feature type="chain" id="PRO_5020569373" evidence="2">
    <location>
        <begin position="21"/>
        <end position="425"/>
    </location>
</feature>
<dbReference type="EMBL" id="SUKA01000004">
    <property type="protein sequence ID" value="TJY64586.1"/>
    <property type="molecule type" value="Genomic_DNA"/>
</dbReference>
<dbReference type="Proteomes" id="UP000309872">
    <property type="component" value="Unassembled WGS sequence"/>
</dbReference>
<dbReference type="Gene3D" id="1.20.1600.10">
    <property type="entry name" value="Outer membrane efflux proteins (OEP)"/>
    <property type="match status" value="1"/>
</dbReference>
<dbReference type="PANTHER" id="PTHR30203:SF23">
    <property type="entry name" value="OUTER MEMBRANE EFFLUX PROTEIN"/>
    <property type="match status" value="1"/>
</dbReference>
<dbReference type="PANTHER" id="PTHR30203">
    <property type="entry name" value="OUTER MEMBRANE CATION EFFLUX PROTEIN"/>
    <property type="match status" value="1"/>
</dbReference>
<keyword evidence="4" id="KW-1185">Reference proteome</keyword>
<gene>
    <name evidence="3" type="ORF">FAZ19_15455</name>
</gene>
<name>A0A4U0GZQ5_9SPHI</name>
<accession>A0A4U0GZQ5</accession>
<dbReference type="SUPFAM" id="SSF56954">
    <property type="entry name" value="Outer membrane efflux proteins (OEP)"/>
    <property type="match status" value="1"/>
</dbReference>
<dbReference type="RefSeq" id="WP_136821646.1">
    <property type="nucleotide sequence ID" value="NZ_BMJX01000004.1"/>
</dbReference>
<dbReference type="AlphaFoldDB" id="A0A4U0GZQ5"/>
<feature type="coiled-coil region" evidence="1">
    <location>
        <begin position="318"/>
        <end position="345"/>
    </location>
</feature>
<evidence type="ECO:0000313" key="4">
    <source>
        <dbReference type="Proteomes" id="UP000309872"/>
    </source>
</evidence>
<keyword evidence="1" id="KW-0175">Coiled coil</keyword>
<evidence type="ECO:0000256" key="1">
    <source>
        <dbReference type="SAM" id="Coils"/>
    </source>
</evidence>
<dbReference type="GO" id="GO:0015562">
    <property type="term" value="F:efflux transmembrane transporter activity"/>
    <property type="evidence" value="ECO:0007669"/>
    <property type="project" value="InterPro"/>
</dbReference>